<keyword evidence="2" id="KW-1185">Reference proteome</keyword>
<comment type="caution">
    <text evidence="1">The sequence shown here is derived from an EMBL/GenBank/DDBJ whole genome shotgun (WGS) entry which is preliminary data.</text>
</comment>
<organism evidence="1 2">
    <name type="scientific">Rousettus aegyptiacus</name>
    <name type="common">Egyptian fruit bat</name>
    <name type="synonym">Pteropus aegyptiacus</name>
    <dbReference type="NCBI Taxonomy" id="9407"/>
    <lineage>
        <taxon>Eukaryota</taxon>
        <taxon>Metazoa</taxon>
        <taxon>Chordata</taxon>
        <taxon>Craniata</taxon>
        <taxon>Vertebrata</taxon>
        <taxon>Euteleostomi</taxon>
        <taxon>Mammalia</taxon>
        <taxon>Eutheria</taxon>
        <taxon>Laurasiatheria</taxon>
        <taxon>Chiroptera</taxon>
        <taxon>Yinpterochiroptera</taxon>
        <taxon>Pteropodoidea</taxon>
        <taxon>Pteropodidae</taxon>
        <taxon>Rousettinae</taxon>
        <taxon>Rousettus</taxon>
    </lineage>
</organism>
<dbReference type="EMBL" id="JACASE010000001">
    <property type="protein sequence ID" value="KAF6506088.1"/>
    <property type="molecule type" value="Genomic_DNA"/>
</dbReference>
<protein>
    <submittedName>
        <fullName evidence="1">Uncharacterized protein</fullName>
    </submittedName>
</protein>
<evidence type="ECO:0000313" key="2">
    <source>
        <dbReference type="Proteomes" id="UP000593571"/>
    </source>
</evidence>
<dbReference type="AlphaFoldDB" id="A0A7J8KB69"/>
<gene>
    <name evidence="1" type="ORF">HJG63_007925</name>
</gene>
<accession>A0A7J8KB69</accession>
<dbReference type="Proteomes" id="UP000593571">
    <property type="component" value="Unassembled WGS sequence"/>
</dbReference>
<name>A0A7J8KB69_ROUAE</name>
<evidence type="ECO:0000313" key="1">
    <source>
        <dbReference type="EMBL" id="KAF6506088.1"/>
    </source>
</evidence>
<sequence length="123" mass="13627">MNSFGAKVDFQSQIRKSQLLPVCSPFQKASGLIREELAALLDITTLCFLHHIFLVCVLFQPQLPWTIPCKLSCMPPQGGCSLPQDLPQYLRILLGPAWKYKGPPSVSGRLNPVDRCSSLLFVG</sequence>
<proteinExistence type="predicted"/>
<reference evidence="1 2" key="1">
    <citation type="journal article" date="2020" name="Nature">
        <title>Six reference-quality genomes reveal evolution of bat adaptations.</title>
        <authorList>
            <person name="Jebb D."/>
            <person name="Huang Z."/>
            <person name="Pippel M."/>
            <person name="Hughes G.M."/>
            <person name="Lavrichenko K."/>
            <person name="Devanna P."/>
            <person name="Winkler S."/>
            <person name="Jermiin L.S."/>
            <person name="Skirmuntt E.C."/>
            <person name="Katzourakis A."/>
            <person name="Burkitt-Gray L."/>
            <person name="Ray D.A."/>
            <person name="Sullivan K.A.M."/>
            <person name="Roscito J.G."/>
            <person name="Kirilenko B.M."/>
            <person name="Davalos L.M."/>
            <person name="Corthals A.P."/>
            <person name="Power M.L."/>
            <person name="Jones G."/>
            <person name="Ransome R.D."/>
            <person name="Dechmann D.K.N."/>
            <person name="Locatelli A.G."/>
            <person name="Puechmaille S.J."/>
            <person name="Fedrigo O."/>
            <person name="Jarvis E.D."/>
            <person name="Hiller M."/>
            <person name="Vernes S.C."/>
            <person name="Myers E.W."/>
            <person name="Teeling E.C."/>
        </authorList>
    </citation>
    <scope>NUCLEOTIDE SEQUENCE [LARGE SCALE GENOMIC DNA]</scope>
    <source>
        <strain evidence="1">MRouAeg1</strain>
        <tissue evidence="1">Muscle</tissue>
    </source>
</reference>